<evidence type="ECO:0000313" key="2">
    <source>
        <dbReference type="Proteomes" id="UP001304970"/>
    </source>
</evidence>
<protein>
    <recommendedName>
        <fullName evidence="3">DUF1922 domain-containing protein</fullName>
    </recommendedName>
</protein>
<evidence type="ECO:0008006" key="3">
    <source>
        <dbReference type="Google" id="ProtNLM"/>
    </source>
</evidence>
<organism evidence="1 2">
    <name type="scientific">Methanolapillus ohkumae</name>
    <dbReference type="NCBI Taxonomy" id="3028298"/>
    <lineage>
        <taxon>Archaea</taxon>
        <taxon>Methanobacteriati</taxon>
        <taxon>Methanobacteriota</taxon>
        <taxon>Stenosarchaea group</taxon>
        <taxon>Methanomicrobia</taxon>
        <taxon>Methanosarcinales</taxon>
        <taxon>Methanosarcinaceae</taxon>
        <taxon>Methanolapillus</taxon>
    </lineage>
</organism>
<dbReference type="EMBL" id="CP131061">
    <property type="protein sequence ID" value="WNY27670.1"/>
    <property type="molecule type" value="Genomic_DNA"/>
</dbReference>
<accession>A0AA96V8B9</accession>
<dbReference type="AlphaFoldDB" id="A0AA96V8B9"/>
<proteinExistence type="predicted"/>
<sequence length="230" mass="27278">MYLVFVCPKCKRNAQYLIPGHKTVGCQRCKSILKTQSLNWIDSFEKVEDARNLMSKLQAELDNQPDGSFVERKEDGTAYRASTFSYTDRPKKEKIKEKISLLEELKKYDEFKEDKNYEKYNDESSLDEAQFIEKRKIEKNIRALEINEEEIQKKDLNKKIRKPHEIFCQILLEKGPMTREDCENYCKEKGIEPEKFRILEQKLKDEGEICFPKINTDEKKTVIAHVSKRH</sequence>
<gene>
    <name evidence="1" type="ORF">MsAm2_14730</name>
</gene>
<dbReference type="Proteomes" id="UP001304970">
    <property type="component" value="Chromosome"/>
</dbReference>
<dbReference type="Gene3D" id="3.90.820.10">
    <property type="entry name" value="Structural Genomics, Unknown Function 30-nov-00 1gh9 Mol_id"/>
    <property type="match status" value="1"/>
</dbReference>
<reference evidence="1 2" key="1">
    <citation type="submission" date="2023-07" db="EMBL/GenBank/DDBJ databases">
        <title>Closed genome sequence of Methanosarcinaceae archaeon Am2.</title>
        <authorList>
            <person name="Poehlein A."/>
            <person name="Protasov E."/>
            <person name="Platt K."/>
            <person name="Reeh H."/>
            <person name="Daniel R."/>
            <person name="Brune A."/>
        </authorList>
    </citation>
    <scope>NUCLEOTIDE SEQUENCE [LARGE SCALE GENOMIC DNA]</scope>
    <source>
        <strain evidence="1 2">Am2</strain>
    </source>
</reference>
<dbReference type="RefSeq" id="WP_338097629.1">
    <property type="nucleotide sequence ID" value="NZ_CP131061.1"/>
</dbReference>
<keyword evidence="2" id="KW-1185">Reference proteome</keyword>
<name>A0AA96V8B9_9EURY</name>
<dbReference type="GeneID" id="89228896"/>
<evidence type="ECO:0000313" key="1">
    <source>
        <dbReference type="EMBL" id="WNY27670.1"/>
    </source>
</evidence>